<evidence type="ECO:0000256" key="4">
    <source>
        <dbReference type="ARBA" id="ARBA00022833"/>
    </source>
</evidence>
<dbReference type="Gene3D" id="3.20.20.70">
    <property type="entry name" value="Aldolase class I"/>
    <property type="match status" value="1"/>
</dbReference>
<reference evidence="5 6" key="1">
    <citation type="submission" date="2023-09" db="EMBL/GenBank/DDBJ databases">
        <title>Whole genome shotgun sequencing (WGS) of Bosea sp. ZW T0_25, isolated from stored onions (Allium cepa).</title>
        <authorList>
            <person name="Stoll D.A."/>
            <person name="Huch M."/>
        </authorList>
    </citation>
    <scope>NUCLEOTIDE SEQUENCE [LARGE SCALE GENOMIC DNA]</scope>
    <source>
        <strain evidence="5 6">ZW T0_25</strain>
    </source>
</reference>
<dbReference type="EMBL" id="JAWDID010000014">
    <property type="protein sequence ID" value="MDU0340515.1"/>
    <property type="molecule type" value="Genomic_DNA"/>
</dbReference>
<evidence type="ECO:0000256" key="1">
    <source>
        <dbReference type="ARBA" id="ARBA00001947"/>
    </source>
</evidence>
<comment type="cofactor">
    <cofactor evidence="1">
        <name>Zn(2+)</name>
        <dbReference type="ChEBI" id="CHEBI:29105"/>
    </cofactor>
</comment>
<comment type="caution">
    <text evidence="5">The sequence shown here is derived from an EMBL/GenBank/DDBJ whole genome shotgun (WGS) entry which is preliminary data.</text>
</comment>
<accession>A0ABU3S839</accession>
<keyword evidence="4" id="KW-0862">Zinc</keyword>
<dbReference type="PANTHER" id="PTHR37418">
    <property type="entry name" value="3-KETO-5-AMINOHEXANOATE CLEAVAGE ENZYME-RELATED"/>
    <property type="match status" value="1"/>
</dbReference>
<dbReference type="Proteomes" id="UP001254257">
    <property type="component" value="Unassembled WGS sequence"/>
</dbReference>
<protein>
    <submittedName>
        <fullName evidence="5">3-keto-5-aminohexanoate cleavage protein</fullName>
    </submittedName>
</protein>
<keyword evidence="2" id="KW-0808">Transferase</keyword>
<dbReference type="InterPro" id="IPR008567">
    <property type="entry name" value="BKACE"/>
</dbReference>
<evidence type="ECO:0000256" key="3">
    <source>
        <dbReference type="ARBA" id="ARBA00022723"/>
    </source>
</evidence>
<dbReference type="Pfam" id="PF05853">
    <property type="entry name" value="BKACE"/>
    <property type="match status" value="1"/>
</dbReference>
<evidence type="ECO:0000256" key="2">
    <source>
        <dbReference type="ARBA" id="ARBA00022679"/>
    </source>
</evidence>
<keyword evidence="3" id="KW-0479">Metal-binding</keyword>
<sequence length="309" mass="32191">MTGRPHSECKPLIVCAALTGGLPPHAAGSGHPLDQAAIVEDALVCHAAGAAVIHIHARLATGETTMEPAAYAAIAGAIRARGCDAVLDFSAGDDGGRASHAQRLAVVGAGAEIVSFAGGSFNLAERLYDNRPSFQTALAAAIAHAGLRPEIEIFDSAHLQCVPRLAAAGIDQPLFFQFVMGLPGTLKPDPELLDWLLRQLPDGSEWSVSAQTGPDIAAHAGLLERAVAHGGHVRTGFEDIRLMNDGSPAPGNAALVGQWVEYAARRGRPVASPAVARRLLGIAPRGARFAKDQEYGRTGHDETDTANIR</sequence>
<proteinExistence type="predicted"/>
<evidence type="ECO:0000313" key="5">
    <source>
        <dbReference type="EMBL" id="MDU0340515.1"/>
    </source>
</evidence>
<name>A0ABU3S839_9HYPH</name>
<dbReference type="InterPro" id="IPR013785">
    <property type="entry name" value="Aldolase_TIM"/>
</dbReference>
<dbReference type="RefSeq" id="WP_316018382.1">
    <property type="nucleotide sequence ID" value="NZ_JAWDID010000014.1"/>
</dbReference>
<organism evidence="5 6">
    <name type="scientific">Bosea rubneri</name>
    <dbReference type="NCBI Taxonomy" id="3075434"/>
    <lineage>
        <taxon>Bacteria</taxon>
        <taxon>Pseudomonadati</taxon>
        <taxon>Pseudomonadota</taxon>
        <taxon>Alphaproteobacteria</taxon>
        <taxon>Hyphomicrobiales</taxon>
        <taxon>Boseaceae</taxon>
        <taxon>Bosea</taxon>
    </lineage>
</organism>
<dbReference type="PANTHER" id="PTHR37418:SF2">
    <property type="entry name" value="3-KETO-5-AMINOHEXANOATE CLEAVAGE ENZYME"/>
    <property type="match status" value="1"/>
</dbReference>
<gene>
    <name evidence="5" type="ORF">RKE40_11505</name>
</gene>
<keyword evidence="6" id="KW-1185">Reference proteome</keyword>
<evidence type="ECO:0000313" key="6">
    <source>
        <dbReference type="Proteomes" id="UP001254257"/>
    </source>
</evidence>